<name>A0A7G9YC60_9EURY</name>
<dbReference type="EMBL" id="MT631135">
    <property type="protein sequence ID" value="QNO45594.1"/>
    <property type="molecule type" value="Genomic_DNA"/>
</dbReference>
<dbReference type="AlphaFoldDB" id="A0A7G9YC60"/>
<keyword evidence="1" id="KW-1133">Transmembrane helix</keyword>
<keyword evidence="1" id="KW-0472">Membrane</keyword>
<evidence type="ECO:0000256" key="1">
    <source>
        <dbReference type="SAM" id="Phobius"/>
    </source>
</evidence>
<organism evidence="3">
    <name type="scientific">Candidatus Methanogaster sp. ANME-2c ERB4</name>
    <dbReference type="NCBI Taxonomy" id="2759911"/>
    <lineage>
        <taxon>Archaea</taxon>
        <taxon>Methanobacteriati</taxon>
        <taxon>Methanobacteriota</taxon>
        <taxon>Stenosarchaea group</taxon>
        <taxon>Methanomicrobia</taxon>
        <taxon>Methanosarcinales</taxon>
        <taxon>ANME-2 cluster</taxon>
        <taxon>Candidatus Methanogasteraceae</taxon>
        <taxon>Candidatus Methanogaster</taxon>
    </lineage>
</organism>
<protein>
    <submittedName>
        <fullName evidence="3">Uncharacterized protein</fullName>
    </submittedName>
</protein>
<proteinExistence type="predicted"/>
<reference evidence="3" key="1">
    <citation type="submission" date="2020-06" db="EMBL/GenBank/DDBJ databases">
        <title>Unique genomic features of the anaerobic methanotrophic archaea.</title>
        <authorList>
            <person name="Chadwick G.L."/>
            <person name="Skennerton C.T."/>
            <person name="Laso-Perez R."/>
            <person name="Leu A.O."/>
            <person name="Speth D.R."/>
            <person name="Yu H."/>
            <person name="Morgan-Lang C."/>
            <person name="Hatzenpichler R."/>
            <person name="Goudeau D."/>
            <person name="Malmstrom R."/>
            <person name="Brazelton W.J."/>
            <person name="Woyke T."/>
            <person name="Hallam S.J."/>
            <person name="Tyson G.W."/>
            <person name="Wegener G."/>
            <person name="Boetius A."/>
            <person name="Orphan V."/>
        </authorList>
    </citation>
    <scope>NUCLEOTIDE SEQUENCE</scope>
</reference>
<sequence length="70" mass="8232">MRKFRRLNERGLSYLMRYCGHFEVEYSDICSKLREMPVWCGGVVTVIAGLIFILDSELFLWSVLCKCVSY</sequence>
<dbReference type="EMBL" id="MT630802">
    <property type="protein sequence ID" value="QNO43265.1"/>
    <property type="molecule type" value="Genomic_DNA"/>
</dbReference>
<evidence type="ECO:0000313" key="2">
    <source>
        <dbReference type="EMBL" id="QNO43265.1"/>
    </source>
</evidence>
<feature type="transmembrane region" description="Helical" evidence="1">
    <location>
        <begin position="36"/>
        <end position="54"/>
    </location>
</feature>
<accession>A0A7G9YC60</accession>
<gene>
    <name evidence="2" type="ORF">APKMFMID_00013</name>
    <name evidence="3" type="ORF">MGFDKJCL_00029</name>
</gene>
<keyword evidence="1" id="KW-0812">Transmembrane</keyword>
<evidence type="ECO:0000313" key="3">
    <source>
        <dbReference type="EMBL" id="QNO45594.1"/>
    </source>
</evidence>